<reference evidence="4 5" key="1">
    <citation type="submission" date="2023-02" db="EMBL/GenBank/DDBJ databases">
        <title>Microbacterium betulae sp. nov., isolated from birch wood.</title>
        <authorList>
            <person name="Pasciak M."/>
            <person name="Pawlik K.J."/>
            <person name="Martynowski D."/>
            <person name="Laczmanski L."/>
            <person name="Ciekot J."/>
            <person name="Szponar B."/>
            <person name="Wojcik-Fatla A."/>
            <person name="Mackiewicz B."/>
            <person name="Farian E."/>
            <person name="Cholewa G."/>
            <person name="Cholewa A."/>
            <person name="Dutkiewicz J."/>
        </authorList>
    </citation>
    <scope>NUCLEOTIDE SEQUENCE [LARGE SCALE GENOMIC DNA]</scope>
    <source>
        <strain evidence="4 5">AB</strain>
    </source>
</reference>
<dbReference type="SUPFAM" id="SSF46785">
    <property type="entry name" value="Winged helix' DNA-binding domain"/>
    <property type="match status" value="1"/>
</dbReference>
<dbReference type="RefSeq" id="WP_317139323.1">
    <property type="nucleotide sequence ID" value="NZ_CP118157.1"/>
</dbReference>
<dbReference type="Gene3D" id="1.20.58.1460">
    <property type="match status" value="1"/>
</dbReference>
<dbReference type="Pfam" id="PF08223">
    <property type="entry name" value="PaaX_C"/>
    <property type="match status" value="1"/>
</dbReference>
<proteinExistence type="predicted"/>
<protein>
    <submittedName>
        <fullName evidence="4">PaaX family transcriptional regulator C-terminal domain-containing protein</fullName>
    </submittedName>
</protein>
<evidence type="ECO:0000259" key="1">
    <source>
        <dbReference type="Pfam" id="PF07848"/>
    </source>
</evidence>
<keyword evidence="5" id="KW-1185">Reference proteome</keyword>
<dbReference type="Pfam" id="PF20803">
    <property type="entry name" value="PaaX_M"/>
    <property type="match status" value="1"/>
</dbReference>
<dbReference type="EMBL" id="CP118157">
    <property type="protein sequence ID" value="WOF22851.1"/>
    <property type="molecule type" value="Genomic_DNA"/>
</dbReference>
<feature type="domain" description="Transcriptional repressor PaaX-like central Cas2-like" evidence="3">
    <location>
        <begin position="95"/>
        <end position="174"/>
    </location>
</feature>
<dbReference type="InterPro" id="IPR011965">
    <property type="entry name" value="PaaX_trns_reg"/>
</dbReference>
<evidence type="ECO:0000259" key="3">
    <source>
        <dbReference type="Pfam" id="PF20803"/>
    </source>
</evidence>
<gene>
    <name evidence="4" type="ORF">N8K70_15880</name>
</gene>
<organism evidence="4 5">
    <name type="scientific">Microbacterium betulae</name>
    <dbReference type="NCBI Taxonomy" id="2981139"/>
    <lineage>
        <taxon>Bacteria</taxon>
        <taxon>Bacillati</taxon>
        <taxon>Actinomycetota</taxon>
        <taxon>Actinomycetes</taxon>
        <taxon>Micrococcales</taxon>
        <taxon>Microbacteriaceae</taxon>
        <taxon>Microbacterium</taxon>
    </lineage>
</organism>
<dbReference type="GO" id="GO:0006351">
    <property type="term" value="P:DNA-templated transcription"/>
    <property type="evidence" value="ECO:0007669"/>
    <property type="project" value="InterPro"/>
</dbReference>
<dbReference type="KEGG" id="mbet:N8K70_15880"/>
<dbReference type="PIRSF" id="PIRSF020623">
    <property type="entry name" value="PaaX"/>
    <property type="match status" value="1"/>
</dbReference>
<dbReference type="AlphaFoldDB" id="A0AA97FG03"/>
<evidence type="ECO:0000313" key="4">
    <source>
        <dbReference type="EMBL" id="WOF22851.1"/>
    </source>
</evidence>
<sequence length="280" mass="30903">MTFEEIRARPGALVVNLLGDFSRSGGRELRLKSLVALGEDLGVSGPTMRVTLARLRERGWFEVRREGRESVYRLSAVGVLAIHEGAQRIHSPAPDAWAGEWSMVVSSVPEGDRHTRDELRRQLVWHGFGLLAPATWIRPRPGFDDILTATAELAAATLTTLTTRTSGLAADRALAAACWDLGPLGLDYEAYVRELRARMPAYRQAALDGRTALVARIGLVHSYRRLAWRDPRFPADLQPAGWQGDEARRLFGQAHALLAEGSADYYRLVAEVDGKPVSID</sequence>
<dbReference type="PANTHER" id="PTHR30319:SF1">
    <property type="entry name" value="TRANSCRIPTIONAL REPRESSOR PAAX"/>
    <property type="match status" value="1"/>
</dbReference>
<dbReference type="Gene3D" id="1.10.10.10">
    <property type="entry name" value="Winged helix-like DNA-binding domain superfamily/Winged helix DNA-binding domain"/>
    <property type="match status" value="1"/>
</dbReference>
<evidence type="ECO:0000259" key="2">
    <source>
        <dbReference type="Pfam" id="PF08223"/>
    </source>
</evidence>
<dbReference type="Gene3D" id="3.30.70.2650">
    <property type="match status" value="1"/>
</dbReference>
<feature type="domain" description="Transcriptional repressor PaaX-like N-terminal" evidence="1">
    <location>
        <begin position="11"/>
        <end position="76"/>
    </location>
</feature>
<dbReference type="Proteomes" id="UP001305498">
    <property type="component" value="Chromosome"/>
</dbReference>
<dbReference type="InterPro" id="IPR013225">
    <property type="entry name" value="PaaX_C"/>
</dbReference>
<dbReference type="InterPro" id="IPR048846">
    <property type="entry name" value="PaaX-like_central"/>
</dbReference>
<dbReference type="Pfam" id="PF07848">
    <property type="entry name" value="PaaX"/>
    <property type="match status" value="1"/>
</dbReference>
<dbReference type="InterPro" id="IPR012906">
    <property type="entry name" value="PaaX-like_N"/>
</dbReference>
<dbReference type="InterPro" id="IPR036388">
    <property type="entry name" value="WH-like_DNA-bd_sf"/>
</dbReference>
<dbReference type="PANTHER" id="PTHR30319">
    <property type="entry name" value="PHENYLACETIC ACID REGULATOR-RELATED TRANSCRIPTIONAL REPRESSOR"/>
    <property type="match status" value="1"/>
</dbReference>
<name>A0AA97FG03_9MICO</name>
<accession>A0AA97FG03</accession>
<feature type="domain" description="Transcriptional repressor PaaX-like C-terminal" evidence="2">
    <location>
        <begin position="179"/>
        <end position="266"/>
    </location>
</feature>
<dbReference type="InterPro" id="IPR036390">
    <property type="entry name" value="WH_DNA-bd_sf"/>
</dbReference>
<evidence type="ECO:0000313" key="5">
    <source>
        <dbReference type="Proteomes" id="UP001305498"/>
    </source>
</evidence>